<feature type="compositionally biased region" description="Pro residues" evidence="1">
    <location>
        <begin position="119"/>
        <end position="128"/>
    </location>
</feature>
<feature type="region of interest" description="Disordered" evidence="1">
    <location>
        <begin position="31"/>
        <end position="169"/>
    </location>
</feature>
<evidence type="ECO:0000313" key="2">
    <source>
        <dbReference type="EMBL" id="KAK3403563.1"/>
    </source>
</evidence>
<dbReference type="PANTHER" id="PTHR42085:SF2">
    <property type="entry name" value="F-BOX DOMAIN-CONTAINING PROTEIN"/>
    <property type="match status" value="1"/>
</dbReference>
<dbReference type="PANTHER" id="PTHR42085">
    <property type="entry name" value="F-BOX DOMAIN-CONTAINING PROTEIN"/>
    <property type="match status" value="1"/>
</dbReference>
<keyword evidence="3" id="KW-1185">Reference proteome</keyword>
<dbReference type="Proteomes" id="UP001281003">
    <property type="component" value="Unassembled WGS sequence"/>
</dbReference>
<feature type="compositionally biased region" description="Low complexity" evidence="1">
    <location>
        <begin position="160"/>
        <end position="169"/>
    </location>
</feature>
<evidence type="ECO:0000256" key="1">
    <source>
        <dbReference type="SAM" id="MobiDB-lite"/>
    </source>
</evidence>
<reference evidence="2" key="2">
    <citation type="submission" date="2023-07" db="EMBL/GenBank/DDBJ databases">
        <authorList>
            <consortium name="Lawrence Berkeley National Laboratory"/>
            <person name="Haridas S."/>
            <person name="Hensen N."/>
            <person name="Bonometti L."/>
            <person name="Westerberg I."/>
            <person name="Brannstrom I.O."/>
            <person name="Guillou S."/>
            <person name="Cros-Aarteil S."/>
            <person name="Calhoun S."/>
            <person name="Kuo A."/>
            <person name="Mondo S."/>
            <person name="Pangilinan J."/>
            <person name="Riley R."/>
            <person name="LaButti K."/>
            <person name="Andreopoulos B."/>
            <person name="Lipzen A."/>
            <person name="Chen C."/>
            <person name="Yanf M."/>
            <person name="Daum C."/>
            <person name="Ng V."/>
            <person name="Clum A."/>
            <person name="Steindorff A."/>
            <person name="Ohm R."/>
            <person name="Martin F."/>
            <person name="Silar P."/>
            <person name="Natvig D."/>
            <person name="Lalanne C."/>
            <person name="Gautier V."/>
            <person name="Ament-velasquez S.L."/>
            <person name="Kruys A."/>
            <person name="Hutchinson M.I."/>
            <person name="Powell A.J."/>
            <person name="Barry K."/>
            <person name="Miller A.N."/>
            <person name="Grigoriev I.V."/>
            <person name="Debuchy R."/>
            <person name="Gladieux P."/>
            <person name="Thoren M.H."/>
            <person name="Johannesson H."/>
        </authorList>
    </citation>
    <scope>NUCLEOTIDE SEQUENCE</scope>
    <source>
        <strain evidence="2">FGSC 1904</strain>
    </source>
</reference>
<reference evidence="2" key="1">
    <citation type="journal article" date="2023" name="Mol. Phylogenet. Evol.">
        <title>Genome-scale phylogeny and comparative genomics of the fungal order Sordariales.</title>
        <authorList>
            <person name="Hensen N."/>
            <person name="Bonometti L."/>
            <person name="Westerberg I."/>
            <person name="Brannstrom I.O."/>
            <person name="Guillou S."/>
            <person name="Cros-Aarteil S."/>
            <person name="Calhoun S."/>
            <person name="Haridas S."/>
            <person name="Kuo A."/>
            <person name="Mondo S."/>
            <person name="Pangilinan J."/>
            <person name="Riley R."/>
            <person name="LaButti K."/>
            <person name="Andreopoulos B."/>
            <person name="Lipzen A."/>
            <person name="Chen C."/>
            <person name="Yan M."/>
            <person name="Daum C."/>
            <person name="Ng V."/>
            <person name="Clum A."/>
            <person name="Steindorff A."/>
            <person name="Ohm R.A."/>
            <person name="Martin F."/>
            <person name="Silar P."/>
            <person name="Natvig D.O."/>
            <person name="Lalanne C."/>
            <person name="Gautier V."/>
            <person name="Ament-Velasquez S.L."/>
            <person name="Kruys A."/>
            <person name="Hutchinson M.I."/>
            <person name="Powell A.J."/>
            <person name="Barry K."/>
            <person name="Miller A.N."/>
            <person name="Grigoriev I.V."/>
            <person name="Debuchy R."/>
            <person name="Gladieux P."/>
            <person name="Hiltunen Thoren M."/>
            <person name="Johannesson H."/>
        </authorList>
    </citation>
    <scope>NUCLEOTIDE SEQUENCE</scope>
    <source>
        <strain evidence="2">FGSC 1904</strain>
    </source>
</reference>
<dbReference type="InterPro" id="IPR038883">
    <property type="entry name" value="AN11006-like"/>
</dbReference>
<feature type="compositionally biased region" description="Low complexity" evidence="1">
    <location>
        <begin position="129"/>
        <end position="147"/>
    </location>
</feature>
<feature type="region of interest" description="Disordered" evidence="1">
    <location>
        <begin position="287"/>
        <end position="312"/>
    </location>
</feature>
<accession>A0AAE0PP65</accession>
<feature type="compositionally biased region" description="Basic residues" evidence="1">
    <location>
        <begin position="560"/>
        <end position="571"/>
    </location>
</feature>
<dbReference type="EMBL" id="JAUTDP010000001">
    <property type="protein sequence ID" value="KAK3403563.1"/>
    <property type="molecule type" value="Genomic_DNA"/>
</dbReference>
<gene>
    <name evidence="2" type="ORF">B0T20DRAFT_450398</name>
</gene>
<dbReference type="AlphaFoldDB" id="A0AAE0PP65"/>
<feature type="compositionally biased region" description="Polar residues" evidence="1">
    <location>
        <begin position="399"/>
        <end position="411"/>
    </location>
</feature>
<organism evidence="2 3">
    <name type="scientific">Sordaria brevicollis</name>
    <dbReference type="NCBI Taxonomy" id="83679"/>
    <lineage>
        <taxon>Eukaryota</taxon>
        <taxon>Fungi</taxon>
        <taxon>Dikarya</taxon>
        <taxon>Ascomycota</taxon>
        <taxon>Pezizomycotina</taxon>
        <taxon>Sordariomycetes</taxon>
        <taxon>Sordariomycetidae</taxon>
        <taxon>Sordariales</taxon>
        <taxon>Sordariaceae</taxon>
        <taxon>Sordaria</taxon>
    </lineage>
</organism>
<name>A0AAE0PP65_SORBR</name>
<feature type="compositionally biased region" description="Acidic residues" evidence="1">
    <location>
        <begin position="536"/>
        <end position="556"/>
    </location>
</feature>
<proteinExistence type="predicted"/>
<feature type="region of interest" description="Disordered" evidence="1">
    <location>
        <begin position="516"/>
        <end position="571"/>
    </location>
</feature>
<feature type="region of interest" description="Disordered" evidence="1">
    <location>
        <begin position="386"/>
        <end position="411"/>
    </location>
</feature>
<comment type="caution">
    <text evidence="2">The sequence shown here is derived from an EMBL/GenBank/DDBJ whole genome shotgun (WGS) entry which is preliminary data.</text>
</comment>
<protein>
    <submittedName>
        <fullName evidence="2">Uncharacterized protein</fullName>
    </submittedName>
</protein>
<feature type="compositionally biased region" description="Polar residues" evidence="1">
    <location>
        <begin position="47"/>
        <end position="58"/>
    </location>
</feature>
<sequence>MLPPLRQNNRVSSKEKVSSWILEQQHLAQSGVITNVDAPPSVRMSPAISTTSRSNIIQTPPKDHNINPLPPLRPSKRKTSYGGNQDQDPENDDSTDHSLRRSFASLLELRPAKRARNNPAPPPPPPPSQRRLANRTRTNTQATRSSRQVLRAPAEEENDATATAAPAEAAGLVQDKKDTFPFLELPLEIREKILNHFLVSDKPVYVKRLWTEQVRPTRRSTRGRGHCGKGEGIGEQTIETAILRTCRQMLVEGSNVLYSQNQFVYLLRDPLHAEVDFASMLADVQKEAPEETAGRGRRKRKADSQPSGGSYGLHQINVAKYGHLLRHLSIELEPNRSGKEYRELMEKALDVLASLDKRGRYLLAGQAVDEKTSRIFLNTLTITVSPENDKDQRPRRNPRSSAGSNQETSAPYSSAIELFGSKSGVMHALSRIDTNFLRINMHIDQDAQAEEEDEFAVNDHLMKEQRLKRGEEAEAALQFLRERMYEGFTNPDEAILSGLWEDNSAAVMRRKKERAEFEARLEGVDQPTKNVRRQSDDEEEESSSEEEDDDDDDDDYDSRPKKKSQRARARGRGRYGCSLLFSVRRGTDGLIACSS</sequence>
<evidence type="ECO:0000313" key="3">
    <source>
        <dbReference type="Proteomes" id="UP001281003"/>
    </source>
</evidence>